<comment type="caution">
    <text evidence="1">The sequence shown here is derived from an EMBL/GenBank/DDBJ whole genome shotgun (WGS) entry which is preliminary data.</text>
</comment>
<organism evidence="1 2">
    <name type="scientific">Streptomyces lydicamycinicus</name>
    <dbReference type="NCBI Taxonomy" id="1546107"/>
    <lineage>
        <taxon>Bacteria</taxon>
        <taxon>Bacillati</taxon>
        <taxon>Actinomycetota</taxon>
        <taxon>Actinomycetes</taxon>
        <taxon>Kitasatosporales</taxon>
        <taxon>Streptomycetaceae</taxon>
        <taxon>Streptomyces</taxon>
    </lineage>
</organism>
<reference evidence="2" key="1">
    <citation type="submission" date="2014-09" db="EMBL/GenBank/DDBJ databases">
        <title>Whole genome shotgun sequence of Streptomyces sp. NBRC 110027.</title>
        <authorList>
            <person name="Komaki H."/>
            <person name="Ichikawa N."/>
            <person name="Katano-Makiyama Y."/>
            <person name="Hosoyama A."/>
            <person name="Hashimoto M."/>
            <person name="Uohara A."/>
            <person name="Kitahashi Y."/>
            <person name="Ohji S."/>
            <person name="Kimura A."/>
            <person name="Yamazoe A."/>
            <person name="Igarashi Y."/>
            <person name="Fujita N."/>
        </authorList>
    </citation>
    <scope>NUCLEOTIDE SEQUENCE [LARGE SCALE GENOMIC DNA]</scope>
    <source>
        <strain evidence="2">NBRC 110027</strain>
    </source>
</reference>
<dbReference type="Proteomes" id="UP000048965">
    <property type="component" value="Unassembled WGS sequence"/>
</dbReference>
<reference evidence="1 2" key="2">
    <citation type="journal article" date="2015" name="Stand. Genomic Sci.">
        <title>Draft genome sequence of marine-derived Streptomyces sp. TP-A0598, a producer of anti-MRSA antibiotic lydicamycins.</title>
        <authorList>
            <person name="Komaki H."/>
            <person name="Ichikawa N."/>
            <person name="Hosoyama A."/>
            <person name="Fujita N."/>
            <person name="Igarashi Y."/>
        </authorList>
    </citation>
    <scope>NUCLEOTIDE SEQUENCE [LARGE SCALE GENOMIC DNA]</scope>
    <source>
        <strain evidence="1 2">NBRC 110027</strain>
    </source>
</reference>
<dbReference type="AlphaFoldDB" id="A0A0N7YLJ9"/>
<evidence type="ECO:0000313" key="1">
    <source>
        <dbReference type="EMBL" id="GAO09019.1"/>
    </source>
</evidence>
<dbReference type="EMBL" id="BBNO01000004">
    <property type="protein sequence ID" value="GAO09019.1"/>
    <property type="molecule type" value="Genomic_DNA"/>
</dbReference>
<proteinExistence type="predicted"/>
<accession>A0A0N7YLJ9</accession>
<sequence length="69" mass="7011">MWGVGLVAAPLGRGGLSLVVAPLGREGLPRAVAPLGRGGPPLAGGAAVRARHWRLPLRGPFIVLPDVSM</sequence>
<protein>
    <submittedName>
        <fullName evidence="1">Cytoskeleton-associated protein 5</fullName>
    </submittedName>
</protein>
<gene>
    <name evidence="1" type="ORF">TPA0598_04_06550</name>
</gene>
<name>A0A0N7YLJ9_9ACTN</name>
<evidence type="ECO:0000313" key="2">
    <source>
        <dbReference type="Proteomes" id="UP000048965"/>
    </source>
</evidence>
<keyword evidence="2" id="KW-1185">Reference proteome</keyword>